<keyword evidence="5" id="KW-0539">Nucleus</keyword>
<dbReference type="SUPFAM" id="SSF57701">
    <property type="entry name" value="Zn2/Cys6 DNA-binding domain"/>
    <property type="match status" value="1"/>
</dbReference>
<keyword evidence="4" id="KW-0804">Transcription</keyword>
<keyword evidence="2" id="KW-0805">Transcription regulation</keyword>
<dbReference type="PRINTS" id="PR00755">
    <property type="entry name" value="AFLATOXINBRP"/>
</dbReference>
<comment type="subcellular location">
    <subcellularLocation>
        <location evidence="1">Nucleus</location>
    </subcellularLocation>
</comment>
<evidence type="ECO:0000256" key="2">
    <source>
        <dbReference type="ARBA" id="ARBA00023015"/>
    </source>
</evidence>
<dbReference type="GO" id="GO:0008270">
    <property type="term" value="F:zinc ion binding"/>
    <property type="evidence" value="ECO:0007669"/>
    <property type="project" value="InterPro"/>
</dbReference>
<dbReference type="Proteomes" id="UP000248349">
    <property type="component" value="Unassembled WGS sequence"/>
</dbReference>
<dbReference type="GO" id="GO:0000981">
    <property type="term" value="F:DNA-binding transcription factor activity, RNA polymerase II-specific"/>
    <property type="evidence" value="ECO:0007669"/>
    <property type="project" value="InterPro"/>
</dbReference>
<gene>
    <name evidence="7" type="ORF">BP01DRAFT_164269</name>
</gene>
<accession>A0A318ZDH8</accession>
<keyword evidence="8" id="KW-1185">Reference proteome</keyword>
<dbReference type="PROSITE" id="PS00463">
    <property type="entry name" value="ZN2_CY6_FUNGAL_1"/>
    <property type="match status" value="1"/>
</dbReference>
<dbReference type="AlphaFoldDB" id="A0A318ZDH8"/>
<dbReference type="PANTHER" id="PTHR37534:SF43">
    <property type="entry name" value="FINGER DOMAIN PROTEIN, PUTATIVE (AFU_ORTHOLOGUE AFUA_1G01850)-RELATED"/>
    <property type="match status" value="1"/>
</dbReference>
<dbReference type="RefSeq" id="XP_025427562.1">
    <property type="nucleotide sequence ID" value="XM_025570728.1"/>
</dbReference>
<dbReference type="STRING" id="1450539.A0A318ZDH8"/>
<dbReference type="GO" id="GO:0045944">
    <property type="term" value="P:positive regulation of transcription by RNA polymerase II"/>
    <property type="evidence" value="ECO:0007669"/>
    <property type="project" value="TreeGrafter"/>
</dbReference>
<dbReference type="InterPro" id="IPR021858">
    <property type="entry name" value="Fun_TF"/>
</dbReference>
<organism evidence="7 8">
    <name type="scientific">Aspergillus saccharolyticus JOP 1030-1</name>
    <dbReference type="NCBI Taxonomy" id="1450539"/>
    <lineage>
        <taxon>Eukaryota</taxon>
        <taxon>Fungi</taxon>
        <taxon>Dikarya</taxon>
        <taxon>Ascomycota</taxon>
        <taxon>Pezizomycotina</taxon>
        <taxon>Eurotiomycetes</taxon>
        <taxon>Eurotiomycetidae</taxon>
        <taxon>Eurotiales</taxon>
        <taxon>Aspergillaceae</taxon>
        <taxon>Aspergillus</taxon>
        <taxon>Aspergillus subgen. Circumdati</taxon>
    </lineage>
</organism>
<dbReference type="SMART" id="SM00066">
    <property type="entry name" value="GAL4"/>
    <property type="match status" value="1"/>
</dbReference>
<dbReference type="GO" id="GO:0000976">
    <property type="term" value="F:transcription cis-regulatory region binding"/>
    <property type="evidence" value="ECO:0007669"/>
    <property type="project" value="TreeGrafter"/>
</dbReference>
<reference evidence="7 8" key="1">
    <citation type="submission" date="2016-12" db="EMBL/GenBank/DDBJ databases">
        <title>The genomes of Aspergillus section Nigri reveals drivers in fungal speciation.</title>
        <authorList>
            <consortium name="DOE Joint Genome Institute"/>
            <person name="Vesth T.C."/>
            <person name="Nybo J."/>
            <person name="Theobald S."/>
            <person name="Brandl J."/>
            <person name="Frisvad J.C."/>
            <person name="Nielsen K.F."/>
            <person name="Lyhne E.K."/>
            <person name="Kogle M.E."/>
            <person name="Kuo A."/>
            <person name="Riley R."/>
            <person name="Clum A."/>
            <person name="Nolan M."/>
            <person name="Lipzen A."/>
            <person name="Salamov A."/>
            <person name="Henrissat B."/>
            <person name="Wiebenga A."/>
            <person name="De Vries R.P."/>
            <person name="Grigoriev I.V."/>
            <person name="Mortensen U.H."/>
            <person name="Andersen M.R."/>
            <person name="Baker S.E."/>
        </authorList>
    </citation>
    <scope>NUCLEOTIDE SEQUENCE [LARGE SCALE GENOMIC DNA]</scope>
    <source>
        <strain evidence="7 8">JOP 1030-1</strain>
    </source>
</reference>
<dbReference type="OrthoDB" id="3509362at2759"/>
<dbReference type="Pfam" id="PF00172">
    <property type="entry name" value="Zn_clus"/>
    <property type="match status" value="1"/>
</dbReference>
<dbReference type="GO" id="GO:0005634">
    <property type="term" value="C:nucleus"/>
    <property type="evidence" value="ECO:0007669"/>
    <property type="project" value="UniProtKB-SubCell"/>
</dbReference>
<evidence type="ECO:0000256" key="1">
    <source>
        <dbReference type="ARBA" id="ARBA00004123"/>
    </source>
</evidence>
<dbReference type="InterPro" id="IPR001138">
    <property type="entry name" value="Zn2Cys6_DnaBD"/>
</dbReference>
<name>A0A318ZDH8_9EURO</name>
<evidence type="ECO:0000313" key="7">
    <source>
        <dbReference type="EMBL" id="PYH41580.1"/>
    </source>
</evidence>
<dbReference type="CDD" id="cd00067">
    <property type="entry name" value="GAL4"/>
    <property type="match status" value="1"/>
</dbReference>
<evidence type="ECO:0000256" key="5">
    <source>
        <dbReference type="ARBA" id="ARBA00023242"/>
    </source>
</evidence>
<dbReference type="GeneID" id="37071956"/>
<feature type="domain" description="Zn(2)-C6 fungal-type" evidence="6">
    <location>
        <begin position="10"/>
        <end position="40"/>
    </location>
</feature>
<proteinExistence type="predicted"/>
<dbReference type="EMBL" id="KZ821262">
    <property type="protein sequence ID" value="PYH41580.1"/>
    <property type="molecule type" value="Genomic_DNA"/>
</dbReference>
<evidence type="ECO:0000259" key="6">
    <source>
        <dbReference type="PROSITE" id="PS50048"/>
    </source>
</evidence>
<dbReference type="Pfam" id="PF11951">
    <property type="entry name" value="Fungal_trans_2"/>
    <property type="match status" value="1"/>
</dbReference>
<evidence type="ECO:0000256" key="3">
    <source>
        <dbReference type="ARBA" id="ARBA00023125"/>
    </source>
</evidence>
<sequence length="481" mass="53801">MQASQRRRDGCTECRRKKVKCDLLKPTCTRCQRYPKGCVYNLSVVDQISRSRPSRQQRHASPSEVAIVMQNRSIVIKSLEAIANQPLLNLSPVLSTEESRLFLHVFATETAPRLFPAAPDWFLQRMISASLETPHLLYSLLAAACSHHGRLVQDAGSSSQLACLKFTNLAMSNLRSTINGSARRLPPETVATALALCTNDVCNGNMHIWRTHLSGVRQLLNAFLAQDKPCWFQDPYIQSLIKWFTTLDLIASLSGQSHTEFIFEAVNEPLKEFFSQSPAYIDDVCGYSLELVPCLRHLSHLIHQQGMTACVVESCSTDEVSQDAMILHQSHPLENELVRLLDSAVSDMTRKSKAELASELQHTHRAFVYSALLHLHRRVHKLSLGHPKVRAAVAGIIHAVQRIRPFSAANILILWPIFSAGCETALPSERGIIQARMVNMQSLGMGNFTRARELLNVFWASGTSLPWDAFFAQLGLELVLF</sequence>
<evidence type="ECO:0000256" key="4">
    <source>
        <dbReference type="ARBA" id="ARBA00023163"/>
    </source>
</evidence>
<dbReference type="InterPro" id="IPR036864">
    <property type="entry name" value="Zn2-C6_fun-type_DNA-bd_sf"/>
</dbReference>
<dbReference type="PROSITE" id="PS50048">
    <property type="entry name" value="ZN2_CY6_FUNGAL_2"/>
    <property type="match status" value="1"/>
</dbReference>
<dbReference type="Gene3D" id="4.10.240.10">
    <property type="entry name" value="Zn(2)-C6 fungal-type DNA-binding domain"/>
    <property type="match status" value="1"/>
</dbReference>
<keyword evidence="3" id="KW-0238">DNA-binding</keyword>
<protein>
    <recommendedName>
        <fullName evidence="6">Zn(2)-C6 fungal-type domain-containing protein</fullName>
    </recommendedName>
</protein>
<evidence type="ECO:0000313" key="8">
    <source>
        <dbReference type="Proteomes" id="UP000248349"/>
    </source>
</evidence>
<dbReference type="PANTHER" id="PTHR37534">
    <property type="entry name" value="TRANSCRIPTIONAL ACTIVATOR PROTEIN UGA3"/>
    <property type="match status" value="1"/>
</dbReference>